<proteinExistence type="predicted"/>
<dbReference type="EMBL" id="JAHKSW010000002">
    <property type="protein sequence ID" value="KAG7334854.1"/>
    <property type="molecule type" value="Genomic_DNA"/>
</dbReference>
<organism evidence="1 2">
    <name type="scientific">Hemibagrus wyckioides</name>
    <dbReference type="NCBI Taxonomy" id="337641"/>
    <lineage>
        <taxon>Eukaryota</taxon>
        <taxon>Metazoa</taxon>
        <taxon>Chordata</taxon>
        <taxon>Craniata</taxon>
        <taxon>Vertebrata</taxon>
        <taxon>Euteleostomi</taxon>
        <taxon>Actinopterygii</taxon>
        <taxon>Neopterygii</taxon>
        <taxon>Teleostei</taxon>
        <taxon>Ostariophysi</taxon>
        <taxon>Siluriformes</taxon>
        <taxon>Bagridae</taxon>
        <taxon>Hemibagrus</taxon>
    </lineage>
</organism>
<dbReference type="AlphaFoldDB" id="A0A9D3P6D1"/>
<sequence>MVLYLADSSTVESSPVCRTPIIEDCSKDENLSSLESTSYSVPHTAEVSHAKVSLWERWLDGSPDGMLHLSWCCTLISHSAATDAS</sequence>
<protein>
    <submittedName>
        <fullName evidence="1">Uncharacterized protein</fullName>
    </submittedName>
</protein>
<comment type="caution">
    <text evidence="1">The sequence shown here is derived from an EMBL/GenBank/DDBJ whole genome shotgun (WGS) entry which is preliminary data.</text>
</comment>
<accession>A0A9D3P6D1</accession>
<evidence type="ECO:0000313" key="2">
    <source>
        <dbReference type="Proteomes" id="UP000824219"/>
    </source>
</evidence>
<name>A0A9D3P6D1_9TELE</name>
<gene>
    <name evidence="1" type="ORF">KOW79_001450</name>
</gene>
<dbReference type="Proteomes" id="UP000824219">
    <property type="component" value="Linkage Group LG02"/>
</dbReference>
<evidence type="ECO:0000313" key="1">
    <source>
        <dbReference type="EMBL" id="KAG7334854.1"/>
    </source>
</evidence>
<keyword evidence="2" id="KW-1185">Reference proteome</keyword>
<reference evidence="1 2" key="1">
    <citation type="submission" date="2021-06" db="EMBL/GenBank/DDBJ databases">
        <title>Chromosome-level genome assembly of the red-tail catfish (Hemibagrus wyckioides).</title>
        <authorList>
            <person name="Shao F."/>
        </authorList>
    </citation>
    <scope>NUCLEOTIDE SEQUENCE [LARGE SCALE GENOMIC DNA]</scope>
    <source>
        <strain evidence="1">EC202008001</strain>
        <tissue evidence="1">Blood</tissue>
    </source>
</reference>